<dbReference type="PANTHER" id="PTHR16295:SF17">
    <property type="entry name" value="XIAP-ASSOCIATED FACTOR 1"/>
    <property type="match status" value="1"/>
</dbReference>
<feature type="domain" description="TRAFD1/XAF1 zinc finger" evidence="5">
    <location>
        <begin position="71"/>
        <end position="112"/>
    </location>
</feature>
<dbReference type="InterPro" id="IPR031220">
    <property type="entry name" value="XAF1_C_sf"/>
</dbReference>
<accession>A0A3Q0CLB6</accession>
<dbReference type="InterPro" id="IPR049439">
    <property type="entry name" value="TRAFD1-XIAF1_Znf"/>
</dbReference>
<dbReference type="GO" id="GO:0006915">
    <property type="term" value="P:apoptotic process"/>
    <property type="evidence" value="ECO:0007669"/>
    <property type="project" value="InterPro"/>
</dbReference>
<dbReference type="PANTHER" id="PTHR16295">
    <property type="entry name" value="TRAF-TYPE ZINC FINGER PROTEIN-RELATED"/>
    <property type="match status" value="1"/>
</dbReference>
<name>A0A3Q0CLB6_MESAU</name>
<evidence type="ECO:0000256" key="3">
    <source>
        <dbReference type="ARBA" id="ARBA00022833"/>
    </source>
</evidence>
<dbReference type="GO" id="GO:0008270">
    <property type="term" value="F:zinc ion binding"/>
    <property type="evidence" value="ECO:0007669"/>
    <property type="project" value="UniProtKB-KW"/>
</dbReference>
<reference evidence="7" key="1">
    <citation type="submission" date="2025-08" db="UniProtKB">
        <authorList>
            <consortium name="RefSeq"/>
        </authorList>
    </citation>
    <scope>IDENTIFICATION</scope>
    <source>
        <tissue evidence="7">Liver</tissue>
    </source>
</reference>
<organism evidence="6 7">
    <name type="scientific">Mesocricetus auratus</name>
    <name type="common">Golden hamster</name>
    <dbReference type="NCBI Taxonomy" id="10036"/>
    <lineage>
        <taxon>Eukaryota</taxon>
        <taxon>Metazoa</taxon>
        <taxon>Chordata</taxon>
        <taxon>Craniata</taxon>
        <taxon>Vertebrata</taxon>
        <taxon>Euteleostomi</taxon>
        <taxon>Mammalia</taxon>
        <taxon>Eutheria</taxon>
        <taxon>Euarchontoglires</taxon>
        <taxon>Glires</taxon>
        <taxon>Rodentia</taxon>
        <taxon>Myomorpha</taxon>
        <taxon>Muroidea</taxon>
        <taxon>Cricetidae</taxon>
        <taxon>Cricetinae</taxon>
        <taxon>Mesocricetus</taxon>
    </lineage>
</organism>
<dbReference type="GO" id="GO:0005739">
    <property type="term" value="C:mitochondrion"/>
    <property type="evidence" value="ECO:0007669"/>
    <property type="project" value="TreeGrafter"/>
</dbReference>
<dbReference type="AlphaFoldDB" id="A0A3Q0CLB6"/>
<evidence type="ECO:0000313" key="7">
    <source>
        <dbReference type="RefSeq" id="XP_021081343.1"/>
    </source>
</evidence>
<proteinExistence type="predicted"/>
<evidence type="ECO:0000256" key="1">
    <source>
        <dbReference type="ARBA" id="ARBA00022723"/>
    </source>
</evidence>
<dbReference type="RefSeq" id="XP_021081343.1">
    <property type="nucleotide sequence ID" value="XM_021225684.2"/>
</dbReference>
<keyword evidence="2" id="KW-0863">Zinc-finger</keyword>
<feature type="domain" description="XIAP-associated factor 1 C-terminal" evidence="4">
    <location>
        <begin position="262"/>
        <end position="307"/>
    </location>
</feature>
<dbReference type="GeneID" id="101836007"/>
<gene>
    <name evidence="7" type="primary">Xaf1</name>
</gene>
<dbReference type="FunFam" id="3.30.40.10:FF:000378">
    <property type="entry name" value="TRAF-type zinc finger domain-containing 1"/>
    <property type="match status" value="1"/>
</dbReference>
<keyword evidence="3" id="KW-0862">Zinc</keyword>
<dbReference type="InterPro" id="IPR051986">
    <property type="entry name" value="Innate_Immune_Apopt_Reg"/>
</dbReference>
<protein>
    <submittedName>
        <fullName evidence="7">XIAP-associated factor 1 isoform X1</fullName>
    </submittedName>
</protein>
<dbReference type="CTD" id="54739"/>
<sequence length="308" mass="35197">MEADFQVCSNCKRNVASVHFTLHEAHCLRFLVICPECEEPIPKSEMKEHAATVHQQTKEIQQHPARCKFCDLAVHFCKLDVHESHCGLRTESCPHCNQPIPLQALARHKDVCLRTKARPEEVSFSDLSRKNKSQGWGVRAAEKRERKPWGVINMKNFFYMPGKRNVSPERKTRCDYCKQMIPENKYVSHMKQCPASRTVKYLQDGKPKILPPSRASQVTGNQTSTVMTDVRPKTKIRNSSTSGETKDKNGLMGLPLKPALQPRAALPKGDETAYDIFRKCCWCSILLPLPILNQHQEKCLKLAHRENK</sequence>
<keyword evidence="6" id="KW-1185">Reference proteome</keyword>
<dbReference type="Pfam" id="PF23580">
    <property type="entry name" value="Znf_XAF1_N"/>
    <property type="match status" value="1"/>
</dbReference>
<dbReference type="Pfam" id="PF21366">
    <property type="entry name" value="TRAFD1-XIAF1_ZnF"/>
    <property type="match status" value="1"/>
</dbReference>
<evidence type="ECO:0000259" key="4">
    <source>
        <dbReference type="Pfam" id="PF18608"/>
    </source>
</evidence>
<dbReference type="OrthoDB" id="422728at2759"/>
<dbReference type="Gene3D" id="6.10.250.1730">
    <property type="match status" value="1"/>
</dbReference>
<dbReference type="Proteomes" id="UP000886700">
    <property type="component" value="Unplaced"/>
</dbReference>
<evidence type="ECO:0000256" key="2">
    <source>
        <dbReference type="ARBA" id="ARBA00022771"/>
    </source>
</evidence>
<dbReference type="Gene3D" id="3.30.40.10">
    <property type="entry name" value="Zinc/RING finger domain, C3HC4 (zinc finger)"/>
    <property type="match status" value="2"/>
</dbReference>
<dbReference type="Pfam" id="PF18608">
    <property type="entry name" value="XAF1_C"/>
    <property type="match status" value="1"/>
</dbReference>
<evidence type="ECO:0000259" key="5">
    <source>
        <dbReference type="Pfam" id="PF21366"/>
    </source>
</evidence>
<keyword evidence="1" id="KW-0479">Metal-binding</keyword>
<dbReference type="InterPro" id="IPR013083">
    <property type="entry name" value="Znf_RING/FYVE/PHD"/>
</dbReference>
<dbReference type="InterPro" id="IPR041386">
    <property type="entry name" value="XAF1_C"/>
</dbReference>
<evidence type="ECO:0000313" key="6">
    <source>
        <dbReference type="Proteomes" id="UP000886700"/>
    </source>
</evidence>